<dbReference type="InterPro" id="IPR050155">
    <property type="entry name" value="HAD-like_hydrolase_sf"/>
</dbReference>
<dbReference type="PANTHER" id="PTHR43434">
    <property type="entry name" value="PHOSPHOGLYCOLATE PHOSPHATASE"/>
    <property type="match status" value="1"/>
</dbReference>
<dbReference type="Gene3D" id="3.40.50.1000">
    <property type="entry name" value="HAD superfamily/HAD-like"/>
    <property type="match status" value="1"/>
</dbReference>
<dbReference type="AlphaFoldDB" id="A0AAP2ZCI0"/>
<dbReference type="InterPro" id="IPR036412">
    <property type="entry name" value="HAD-like_sf"/>
</dbReference>
<keyword evidence="3" id="KW-1185">Reference proteome</keyword>
<reference evidence="2 3" key="1">
    <citation type="submission" date="2022-09" db="EMBL/GenBank/DDBJ databases">
        <title>Enrichment on poylsaccharides allowed isolation of novel metabolic and taxonomic groups of Haloarchaea.</title>
        <authorList>
            <person name="Sorokin D.Y."/>
            <person name="Elcheninov A.G."/>
            <person name="Khizhniak T.V."/>
            <person name="Kolganova T.V."/>
            <person name="Kublanov I.V."/>
        </authorList>
    </citation>
    <scope>NUCLEOTIDE SEQUENCE [LARGE SCALE GENOMIC DNA]</scope>
    <source>
        <strain evidence="2 3">AArc-curdl1</strain>
    </source>
</reference>
<dbReference type="SUPFAM" id="SSF56784">
    <property type="entry name" value="HAD-like"/>
    <property type="match status" value="1"/>
</dbReference>
<comment type="similarity">
    <text evidence="1">Belongs to the HAD-like hydrolase superfamily.</text>
</comment>
<dbReference type="Proteomes" id="UP001321047">
    <property type="component" value="Unassembled WGS sequence"/>
</dbReference>
<evidence type="ECO:0000256" key="1">
    <source>
        <dbReference type="ARBA" id="ARBA00007958"/>
    </source>
</evidence>
<accession>A0AAP2ZCI0</accession>
<comment type="caution">
    <text evidence="2">The sequence shown here is derived from an EMBL/GenBank/DDBJ whole genome shotgun (WGS) entry which is preliminary data.</text>
</comment>
<dbReference type="PANTHER" id="PTHR43434:SF1">
    <property type="entry name" value="PHOSPHOGLYCOLATE PHOSPHATASE"/>
    <property type="match status" value="1"/>
</dbReference>
<dbReference type="Pfam" id="PF13419">
    <property type="entry name" value="HAD_2"/>
    <property type="match status" value="1"/>
</dbReference>
<dbReference type="GO" id="GO:0008967">
    <property type="term" value="F:phosphoglycolate phosphatase activity"/>
    <property type="evidence" value="ECO:0007669"/>
    <property type="project" value="TreeGrafter"/>
</dbReference>
<name>A0AAP2ZCI0_9EURY</name>
<dbReference type="GO" id="GO:0006281">
    <property type="term" value="P:DNA repair"/>
    <property type="evidence" value="ECO:0007669"/>
    <property type="project" value="TreeGrafter"/>
</dbReference>
<proteinExistence type="inferred from homology"/>
<protein>
    <submittedName>
        <fullName evidence="2">HAD-IA family hydrolase</fullName>
    </submittedName>
</protein>
<dbReference type="RefSeq" id="WP_342810508.1">
    <property type="nucleotide sequence ID" value="NZ_JAOPJZ010000033.1"/>
</dbReference>
<dbReference type="InterPro" id="IPR023198">
    <property type="entry name" value="PGP-like_dom2"/>
</dbReference>
<evidence type="ECO:0000313" key="3">
    <source>
        <dbReference type="Proteomes" id="UP001321047"/>
    </source>
</evidence>
<gene>
    <name evidence="2" type="ORF">OB919_19845</name>
</gene>
<dbReference type="NCBIfam" id="TIGR01549">
    <property type="entry name" value="HAD-SF-IA-v1"/>
    <property type="match status" value="1"/>
</dbReference>
<organism evidence="2 3">
    <name type="scientific">Natronosalvus hydrolyticus</name>
    <dbReference type="NCBI Taxonomy" id="2979988"/>
    <lineage>
        <taxon>Archaea</taxon>
        <taxon>Methanobacteriati</taxon>
        <taxon>Methanobacteriota</taxon>
        <taxon>Stenosarchaea group</taxon>
        <taxon>Halobacteria</taxon>
        <taxon>Halobacteriales</taxon>
        <taxon>Natrialbaceae</taxon>
        <taxon>Natronosalvus</taxon>
    </lineage>
</organism>
<dbReference type="EMBL" id="JAOPJZ010000033">
    <property type="protein sequence ID" value="MCU4754205.1"/>
    <property type="molecule type" value="Genomic_DNA"/>
</dbReference>
<keyword evidence="2" id="KW-0378">Hydrolase</keyword>
<sequence length="222" mass="24973">MKYDAVIFDNDGVLTTLTDHEKLRRASAYAFKTQGVEEPTRADLETLFSPTVEEIHGIATRYDIDADSLWAARERAAIEEQRDAIVAGEKTLYEDVTTLTDLEVPRAIVSNNQHETIETIVDYFDLEGFDPYYGREPTIAGIERKKPTPYYLENAIDDMGCSNPLYVGDSWVDVAVSETIGIDSVFLRRSHREAYQFSQYGFDGEPTYEIAGLDGLPSILHG</sequence>
<dbReference type="InterPro" id="IPR041492">
    <property type="entry name" value="HAD_2"/>
</dbReference>
<dbReference type="Gene3D" id="1.10.150.240">
    <property type="entry name" value="Putative phosphatase, domain 2"/>
    <property type="match status" value="1"/>
</dbReference>
<evidence type="ECO:0000313" key="2">
    <source>
        <dbReference type="EMBL" id="MCU4754205.1"/>
    </source>
</evidence>
<dbReference type="InterPro" id="IPR023214">
    <property type="entry name" value="HAD_sf"/>
</dbReference>
<dbReference type="InterPro" id="IPR006439">
    <property type="entry name" value="HAD-SF_hydro_IA"/>
</dbReference>